<evidence type="ECO:0000256" key="1">
    <source>
        <dbReference type="ARBA" id="ARBA00010617"/>
    </source>
</evidence>
<dbReference type="InterPro" id="IPR002401">
    <property type="entry name" value="Cyt_P450_E_grp-I"/>
</dbReference>
<dbReference type="EMBL" id="JABFOF010000003">
    <property type="protein sequence ID" value="KAG2402261.1"/>
    <property type="molecule type" value="Genomic_DNA"/>
</dbReference>
<dbReference type="SUPFAM" id="SSF48264">
    <property type="entry name" value="Cytochrome P450"/>
    <property type="match status" value="1"/>
</dbReference>
<dbReference type="InterPro" id="IPR001128">
    <property type="entry name" value="Cyt_P450"/>
</dbReference>
<name>A0A8T0KS52_PHAAN</name>
<dbReference type="GO" id="GO:0020037">
    <property type="term" value="F:heme binding"/>
    <property type="evidence" value="ECO:0007669"/>
    <property type="project" value="InterPro"/>
</dbReference>
<dbReference type="PANTHER" id="PTHR47950">
    <property type="entry name" value="CYTOCHROME P450, FAMILY 76, SUBFAMILY C, POLYPEPTIDE 5-RELATED"/>
    <property type="match status" value="1"/>
</dbReference>
<protein>
    <submittedName>
        <fullName evidence="2">Cytochrome P450</fullName>
    </submittedName>
</protein>
<accession>A0A8T0KS52</accession>
<dbReference type="GO" id="GO:0004497">
    <property type="term" value="F:monooxygenase activity"/>
    <property type="evidence" value="ECO:0007669"/>
    <property type="project" value="InterPro"/>
</dbReference>
<dbReference type="GO" id="GO:0005506">
    <property type="term" value="F:iron ion binding"/>
    <property type="evidence" value="ECO:0007669"/>
    <property type="project" value="InterPro"/>
</dbReference>
<comment type="caution">
    <text evidence="2">The sequence shown here is derived from an EMBL/GenBank/DDBJ whole genome shotgun (WGS) entry which is preliminary data.</text>
</comment>
<reference evidence="2 3" key="1">
    <citation type="submission" date="2020-05" db="EMBL/GenBank/DDBJ databases">
        <title>Vigna angularis (adzuki bean) Var. LongXiaoDou No. 4 denovo assembly.</title>
        <authorList>
            <person name="Xiang H."/>
        </authorList>
    </citation>
    <scope>NUCLEOTIDE SEQUENCE [LARGE SCALE GENOMIC DNA]</scope>
    <source>
        <tissue evidence="2">Leaf</tissue>
    </source>
</reference>
<sequence length="108" mass="12829">MEKVREEIDSVRGNKSRVIAESDIVNLPYMRNIVKETLRLHPTTPMIGRESSEKMKVCGYEIGEKTWLLVNLWSMGRDPKVWEELLEFRPKRFMGEEKEFDLKDRTLN</sequence>
<evidence type="ECO:0000313" key="3">
    <source>
        <dbReference type="Proteomes" id="UP000743370"/>
    </source>
</evidence>
<dbReference type="AlphaFoldDB" id="A0A8T0KS52"/>
<dbReference type="Proteomes" id="UP000743370">
    <property type="component" value="Unassembled WGS sequence"/>
</dbReference>
<comment type="similarity">
    <text evidence="1">Belongs to the cytochrome P450 family.</text>
</comment>
<gene>
    <name evidence="2" type="ORF">HKW66_Vig0234570</name>
</gene>
<dbReference type="PRINTS" id="PR00463">
    <property type="entry name" value="EP450I"/>
</dbReference>
<dbReference type="Gene3D" id="1.10.630.10">
    <property type="entry name" value="Cytochrome P450"/>
    <property type="match status" value="1"/>
</dbReference>
<proteinExistence type="inferred from homology"/>
<dbReference type="Pfam" id="PF00067">
    <property type="entry name" value="p450"/>
    <property type="match status" value="1"/>
</dbReference>
<dbReference type="InterPro" id="IPR036396">
    <property type="entry name" value="Cyt_P450_sf"/>
</dbReference>
<evidence type="ECO:0000313" key="2">
    <source>
        <dbReference type="EMBL" id="KAG2402261.1"/>
    </source>
</evidence>
<organism evidence="2 3">
    <name type="scientific">Phaseolus angularis</name>
    <name type="common">Azuki bean</name>
    <name type="synonym">Vigna angularis</name>
    <dbReference type="NCBI Taxonomy" id="3914"/>
    <lineage>
        <taxon>Eukaryota</taxon>
        <taxon>Viridiplantae</taxon>
        <taxon>Streptophyta</taxon>
        <taxon>Embryophyta</taxon>
        <taxon>Tracheophyta</taxon>
        <taxon>Spermatophyta</taxon>
        <taxon>Magnoliopsida</taxon>
        <taxon>eudicotyledons</taxon>
        <taxon>Gunneridae</taxon>
        <taxon>Pentapetalae</taxon>
        <taxon>rosids</taxon>
        <taxon>fabids</taxon>
        <taxon>Fabales</taxon>
        <taxon>Fabaceae</taxon>
        <taxon>Papilionoideae</taxon>
        <taxon>50 kb inversion clade</taxon>
        <taxon>NPAAA clade</taxon>
        <taxon>indigoferoid/millettioid clade</taxon>
        <taxon>Phaseoleae</taxon>
        <taxon>Vigna</taxon>
    </lineage>
</organism>
<dbReference type="GO" id="GO:0016705">
    <property type="term" value="F:oxidoreductase activity, acting on paired donors, with incorporation or reduction of molecular oxygen"/>
    <property type="evidence" value="ECO:0007669"/>
    <property type="project" value="InterPro"/>
</dbReference>